<reference evidence="3" key="1">
    <citation type="submission" date="2013-11" db="EMBL/GenBank/DDBJ databases">
        <title>The Genome Sequence of Phytophthora parasitica CHvinca01.</title>
        <authorList>
            <consortium name="The Broad Institute Genomics Platform"/>
            <person name="Russ C."/>
            <person name="Tyler B."/>
            <person name="Panabieres F."/>
            <person name="Shan W."/>
            <person name="Tripathy S."/>
            <person name="Grunwald N."/>
            <person name="Machado M."/>
            <person name="Johnson C.S."/>
            <person name="Arredondo F."/>
            <person name="Hong C."/>
            <person name="Coffey M."/>
            <person name="Young S.K."/>
            <person name="Zeng Q."/>
            <person name="Gargeya S."/>
            <person name="Fitzgerald M."/>
            <person name="Abouelleil A."/>
            <person name="Alvarado L."/>
            <person name="Chapman S.B."/>
            <person name="Gainer-Dewar J."/>
            <person name="Goldberg J."/>
            <person name="Griggs A."/>
            <person name="Gujja S."/>
            <person name="Hansen M."/>
            <person name="Howarth C."/>
            <person name="Imamovic A."/>
            <person name="Ireland A."/>
            <person name="Larimer J."/>
            <person name="McCowan C."/>
            <person name="Murphy C."/>
            <person name="Pearson M."/>
            <person name="Poon T.W."/>
            <person name="Priest M."/>
            <person name="Roberts A."/>
            <person name="Saif S."/>
            <person name="Shea T."/>
            <person name="Sykes S."/>
            <person name="Wortman J."/>
            <person name="Nusbaum C."/>
            <person name="Birren B."/>
        </authorList>
    </citation>
    <scope>NUCLEOTIDE SEQUENCE [LARGE SCALE GENOMIC DNA]</scope>
    <source>
        <strain evidence="3">CHvinca01</strain>
    </source>
</reference>
<protein>
    <submittedName>
        <fullName evidence="3">Uncharacterized protein</fullName>
    </submittedName>
</protein>
<dbReference type="Proteomes" id="UP000054423">
    <property type="component" value="Unassembled WGS sequence"/>
</dbReference>
<evidence type="ECO:0000313" key="2">
    <source>
        <dbReference type="EMBL" id="ETL32423.1"/>
    </source>
</evidence>
<dbReference type="Proteomes" id="UP000053864">
    <property type="component" value="Unassembled WGS sequence"/>
</dbReference>
<proteinExistence type="predicted"/>
<dbReference type="AlphaFoldDB" id="W2KKH5"/>
<gene>
    <name evidence="2" type="ORF">L916_15011</name>
    <name evidence="3" type="ORF">L917_14836</name>
</gene>
<feature type="region of interest" description="Disordered" evidence="1">
    <location>
        <begin position="1"/>
        <end position="23"/>
    </location>
</feature>
<accession>W2KKH5</accession>
<dbReference type="EMBL" id="KI674872">
    <property type="protein sequence ID" value="ETL32423.1"/>
    <property type="molecule type" value="Genomic_DNA"/>
</dbReference>
<feature type="non-terminal residue" evidence="3">
    <location>
        <position position="1"/>
    </location>
</feature>
<sequence>RRKSGVPYPEQDVQQPPGPKERHLLSTAIWSSDQSSK</sequence>
<reference evidence="2" key="2">
    <citation type="submission" date="2013-11" db="EMBL/GenBank/DDBJ databases">
        <title>The Genome Sequence of Phytophthora parasitica CJ05E6.</title>
        <authorList>
            <consortium name="The Broad Institute Genomics Platform"/>
            <person name="Russ C."/>
            <person name="Tyler B."/>
            <person name="Panabieres F."/>
            <person name="Shan W."/>
            <person name="Tripathy S."/>
            <person name="Grunwald N."/>
            <person name="Machado M."/>
            <person name="Johnson C.S."/>
            <person name="Arredondo F."/>
            <person name="Hong C."/>
            <person name="Coffey M."/>
            <person name="Young S.K."/>
            <person name="Zeng Q."/>
            <person name="Gargeya S."/>
            <person name="Fitzgerald M."/>
            <person name="Abouelleil A."/>
            <person name="Alvarado L."/>
            <person name="Chapman S.B."/>
            <person name="Gainer-Dewar J."/>
            <person name="Goldberg J."/>
            <person name="Griggs A."/>
            <person name="Gujja S."/>
            <person name="Hansen M."/>
            <person name="Howarth C."/>
            <person name="Imamovic A."/>
            <person name="Ireland A."/>
            <person name="Larimer J."/>
            <person name="McCowan C."/>
            <person name="Murphy C."/>
            <person name="Pearson M."/>
            <person name="Poon T.W."/>
            <person name="Priest M."/>
            <person name="Roberts A."/>
            <person name="Saif S."/>
            <person name="Shea T."/>
            <person name="Sykes S."/>
            <person name="Wortman J."/>
            <person name="Nusbaum C."/>
            <person name="Birren B."/>
        </authorList>
    </citation>
    <scope>NUCLEOTIDE SEQUENCE [LARGE SCALE GENOMIC DNA]</scope>
    <source>
        <strain evidence="2">CJ05E6</strain>
    </source>
</reference>
<evidence type="ECO:0000313" key="3">
    <source>
        <dbReference type="EMBL" id="ETL85668.1"/>
    </source>
</evidence>
<evidence type="ECO:0000256" key="1">
    <source>
        <dbReference type="SAM" id="MobiDB-lite"/>
    </source>
</evidence>
<name>W2KKH5_PHYNI</name>
<dbReference type="EMBL" id="KI681577">
    <property type="protein sequence ID" value="ETL85668.1"/>
    <property type="molecule type" value="Genomic_DNA"/>
</dbReference>
<organism evidence="3">
    <name type="scientific">Phytophthora nicotianae</name>
    <name type="common">Potato buckeye rot agent</name>
    <name type="synonym">Phytophthora parasitica</name>
    <dbReference type="NCBI Taxonomy" id="4792"/>
    <lineage>
        <taxon>Eukaryota</taxon>
        <taxon>Sar</taxon>
        <taxon>Stramenopiles</taxon>
        <taxon>Oomycota</taxon>
        <taxon>Peronosporomycetes</taxon>
        <taxon>Peronosporales</taxon>
        <taxon>Peronosporaceae</taxon>
        <taxon>Phytophthora</taxon>
    </lineage>
</organism>